<dbReference type="PRINTS" id="PR01806">
    <property type="entry name" value="VIRFACTRMVIN"/>
</dbReference>
<keyword evidence="3 10" id="KW-0812">Transmembrane</keyword>
<feature type="transmembrane region" description="Helical" evidence="10">
    <location>
        <begin position="189"/>
        <end position="207"/>
    </location>
</feature>
<dbReference type="GO" id="GO:0005886">
    <property type="term" value="C:plasma membrane"/>
    <property type="evidence" value="ECO:0007669"/>
    <property type="project" value="UniProtKB-SubCell"/>
</dbReference>
<evidence type="ECO:0000313" key="12">
    <source>
        <dbReference type="Proteomes" id="UP000199355"/>
    </source>
</evidence>
<gene>
    <name evidence="11" type="ORF">SAMN05192586_11829</name>
</gene>
<protein>
    <submittedName>
        <fullName evidence="11">Putative peptidoglycan lipid II flippase</fullName>
    </submittedName>
</protein>
<proteinExistence type="inferred from homology"/>
<keyword evidence="12" id="KW-1185">Reference proteome</keyword>
<dbReference type="GO" id="GO:0034204">
    <property type="term" value="P:lipid translocation"/>
    <property type="evidence" value="ECO:0007669"/>
    <property type="project" value="TreeGrafter"/>
</dbReference>
<evidence type="ECO:0000256" key="8">
    <source>
        <dbReference type="ARBA" id="ARBA00060041"/>
    </source>
</evidence>
<evidence type="ECO:0000256" key="5">
    <source>
        <dbReference type="ARBA" id="ARBA00022984"/>
    </source>
</evidence>
<dbReference type="RefSeq" id="WP_257243212.1">
    <property type="nucleotide sequence ID" value="NZ_FNBX01000018.1"/>
</dbReference>
<organism evidence="11 12">
    <name type="scientific">Desulfovibrio legallii</name>
    <dbReference type="NCBI Taxonomy" id="571438"/>
    <lineage>
        <taxon>Bacteria</taxon>
        <taxon>Pseudomonadati</taxon>
        <taxon>Thermodesulfobacteriota</taxon>
        <taxon>Desulfovibrionia</taxon>
        <taxon>Desulfovibrionales</taxon>
        <taxon>Desulfovibrionaceae</taxon>
        <taxon>Desulfovibrio</taxon>
    </lineage>
</organism>
<keyword evidence="7 10" id="KW-0472">Membrane</keyword>
<feature type="transmembrane region" description="Helical" evidence="10">
    <location>
        <begin position="121"/>
        <end position="141"/>
    </location>
</feature>
<dbReference type="Proteomes" id="UP000199355">
    <property type="component" value="Unassembled WGS sequence"/>
</dbReference>
<comment type="similarity">
    <text evidence="9">Belongs to the MurJ/MviN family.</text>
</comment>
<evidence type="ECO:0000256" key="10">
    <source>
        <dbReference type="SAM" id="Phobius"/>
    </source>
</evidence>
<evidence type="ECO:0000256" key="9">
    <source>
        <dbReference type="ARBA" id="ARBA00061532"/>
    </source>
</evidence>
<feature type="transmembrane region" description="Helical" evidence="10">
    <location>
        <begin position="213"/>
        <end position="232"/>
    </location>
</feature>
<dbReference type="Pfam" id="PF03023">
    <property type="entry name" value="MurJ"/>
    <property type="match status" value="1"/>
</dbReference>
<accession>A0A1G7PZC4</accession>
<feature type="transmembrane region" description="Helical" evidence="10">
    <location>
        <begin position="311"/>
        <end position="333"/>
    </location>
</feature>
<keyword evidence="5" id="KW-0573">Peptidoglycan synthesis</keyword>
<feature type="transmembrane region" description="Helical" evidence="10">
    <location>
        <begin position="528"/>
        <end position="551"/>
    </location>
</feature>
<keyword evidence="2" id="KW-1003">Cell membrane</keyword>
<feature type="transmembrane region" description="Helical" evidence="10">
    <location>
        <begin position="452"/>
        <end position="471"/>
    </location>
</feature>
<dbReference type="PANTHER" id="PTHR47019:SF1">
    <property type="entry name" value="LIPID II FLIPPASE MURJ"/>
    <property type="match status" value="1"/>
</dbReference>
<dbReference type="GO" id="GO:0015648">
    <property type="term" value="F:lipid-linked peptidoglycan transporter activity"/>
    <property type="evidence" value="ECO:0007669"/>
    <property type="project" value="TreeGrafter"/>
</dbReference>
<evidence type="ECO:0000313" key="11">
    <source>
        <dbReference type="EMBL" id="SDF91615.1"/>
    </source>
</evidence>
<sequence length="569" mass="56822">MKDSTERLVTEYPQPLAAAAAPPTGLARTAARLGGYALASRLLGLLRDMSMAWLAGSGPAADALAAALRLPHILRRLLGEGSLSMSLTAALVRQCRPDTAAGRVCLGQVGRALAVRLGLPLTLLTLLAVAAAPWIMAGLAPGFAGPERERAVFLLRLCLPYGLAAGMAALGTALLHSLGLFRLPGLSPVLFNATALAFAGAAALGALPPGPAFALGMSCAGLVQWGLLWWGARRAVRGRQAGASAFQTGAHASQAAVRPGRMAWRCLSGTPAGLAGACAPQLCLLAAAALASSLTPGLVASLYYAERLLELPLGLVGVCLGTASLPALSLLAAEGRYADFAAALGTALRLTLLLSLPATAGLWAVGAPLVRGLFCHGAFDAAAAQATWLALAASLPGLPALACNRSLLAACNALGEERRTALSALAAVAATLAVGAALVHSCDAGLLPLAPALAPPLAAGAGLWVQTGLLLRTLVGALQRGGASVGLAACLPGGAALLRQGLAALAAGLAARALMLAAEVWSSAAGPALALALSLSVAGGVTAWALCLLALRDGDMLALCARVRERAHL</sequence>
<feature type="transmembrane region" description="Helical" evidence="10">
    <location>
        <begin position="153"/>
        <end position="177"/>
    </location>
</feature>
<dbReference type="GO" id="GO:0008360">
    <property type="term" value="P:regulation of cell shape"/>
    <property type="evidence" value="ECO:0007669"/>
    <property type="project" value="UniProtKB-KW"/>
</dbReference>
<dbReference type="STRING" id="571438.SAMN05192586_11829"/>
<comment type="subcellular location">
    <subcellularLocation>
        <location evidence="1">Cell membrane</location>
        <topology evidence="1">Multi-pass membrane protein</topology>
    </subcellularLocation>
</comment>
<evidence type="ECO:0000256" key="2">
    <source>
        <dbReference type="ARBA" id="ARBA00022475"/>
    </source>
</evidence>
<evidence type="ECO:0000256" key="1">
    <source>
        <dbReference type="ARBA" id="ARBA00004651"/>
    </source>
</evidence>
<dbReference type="AlphaFoldDB" id="A0A1G7PZC4"/>
<feature type="transmembrane region" description="Helical" evidence="10">
    <location>
        <begin position="420"/>
        <end position="440"/>
    </location>
</feature>
<dbReference type="GO" id="GO:0009252">
    <property type="term" value="P:peptidoglycan biosynthetic process"/>
    <property type="evidence" value="ECO:0007669"/>
    <property type="project" value="UniProtKB-KW"/>
</dbReference>
<feature type="transmembrane region" description="Helical" evidence="10">
    <location>
        <begin position="340"/>
        <end position="366"/>
    </location>
</feature>
<evidence type="ECO:0000256" key="4">
    <source>
        <dbReference type="ARBA" id="ARBA00022960"/>
    </source>
</evidence>
<dbReference type="PANTHER" id="PTHR47019">
    <property type="entry name" value="LIPID II FLIPPASE MURJ"/>
    <property type="match status" value="1"/>
</dbReference>
<dbReference type="InterPro" id="IPR004268">
    <property type="entry name" value="MurJ"/>
</dbReference>
<evidence type="ECO:0000256" key="6">
    <source>
        <dbReference type="ARBA" id="ARBA00022989"/>
    </source>
</evidence>
<comment type="function">
    <text evidence="8">Involved in peptidoglycan biosynthesis. Transports lipid-linked peptidoglycan precursors from the inner to the outer leaflet of the cytoplasmic membrane.</text>
</comment>
<evidence type="ECO:0000256" key="7">
    <source>
        <dbReference type="ARBA" id="ARBA00023136"/>
    </source>
</evidence>
<reference evidence="12" key="1">
    <citation type="submission" date="2016-10" db="EMBL/GenBank/DDBJ databases">
        <authorList>
            <person name="Varghese N."/>
            <person name="Submissions S."/>
        </authorList>
    </citation>
    <scope>NUCLEOTIDE SEQUENCE [LARGE SCALE GENOMIC DNA]</scope>
    <source>
        <strain evidence="12">KHC7</strain>
    </source>
</reference>
<evidence type="ECO:0000256" key="3">
    <source>
        <dbReference type="ARBA" id="ARBA00022692"/>
    </source>
</evidence>
<dbReference type="InterPro" id="IPR051050">
    <property type="entry name" value="Lipid_II_flippase_MurJ/MviN"/>
</dbReference>
<feature type="transmembrane region" description="Helical" evidence="10">
    <location>
        <begin position="386"/>
        <end position="408"/>
    </location>
</feature>
<keyword evidence="6 10" id="KW-1133">Transmembrane helix</keyword>
<dbReference type="EMBL" id="FNBX01000018">
    <property type="protein sequence ID" value="SDF91615.1"/>
    <property type="molecule type" value="Genomic_DNA"/>
</dbReference>
<keyword evidence="4" id="KW-0133">Cell shape</keyword>
<name>A0A1G7PZC4_9BACT</name>